<comment type="caution">
    <text evidence="1">The sequence shown here is derived from an EMBL/GenBank/DDBJ whole genome shotgun (WGS) entry which is preliminary data.</text>
</comment>
<organism evidence="1 2">
    <name type="scientific">Vitis vinifera</name>
    <name type="common">Grape</name>
    <dbReference type="NCBI Taxonomy" id="29760"/>
    <lineage>
        <taxon>Eukaryota</taxon>
        <taxon>Viridiplantae</taxon>
        <taxon>Streptophyta</taxon>
        <taxon>Embryophyta</taxon>
        <taxon>Tracheophyta</taxon>
        <taxon>Spermatophyta</taxon>
        <taxon>Magnoliopsida</taxon>
        <taxon>eudicotyledons</taxon>
        <taxon>Gunneridae</taxon>
        <taxon>Pentapetalae</taxon>
        <taxon>rosids</taxon>
        <taxon>Vitales</taxon>
        <taxon>Vitaceae</taxon>
        <taxon>Viteae</taxon>
        <taxon>Vitis</taxon>
    </lineage>
</organism>
<protein>
    <submittedName>
        <fullName evidence="1">Uncharacterized protein</fullName>
    </submittedName>
</protein>
<dbReference type="AlphaFoldDB" id="A0A438KNA5"/>
<accession>A0A438KNA5</accession>
<gene>
    <name evidence="1" type="ORF">CK203_008132</name>
</gene>
<evidence type="ECO:0000313" key="1">
    <source>
        <dbReference type="EMBL" id="RVX22680.1"/>
    </source>
</evidence>
<dbReference type="EMBL" id="QGNW01000002">
    <property type="protein sequence ID" value="RVX22680.1"/>
    <property type="molecule type" value="Genomic_DNA"/>
</dbReference>
<sequence>MKRKKGISRIVKLGKAILLWGRSGRKLVGCPLWKERKRSFEDAESNQAIKYSFMASFLEWVKLYIDHHSMSMIDFVEWSWLK</sequence>
<reference evidence="1 2" key="1">
    <citation type="journal article" date="2018" name="PLoS Genet.">
        <title>Population sequencing reveals clonal diversity and ancestral inbreeding in the grapevine cultivar Chardonnay.</title>
        <authorList>
            <person name="Roach M.J."/>
            <person name="Johnson D.L."/>
            <person name="Bohlmann J."/>
            <person name="van Vuuren H.J."/>
            <person name="Jones S.J."/>
            <person name="Pretorius I.S."/>
            <person name="Schmidt S.A."/>
            <person name="Borneman A.R."/>
        </authorList>
    </citation>
    <scope>NUCLEOTIDE SEQUENCE [LARGE SCALE GENOMIC DNA]</scope>
    <source>
        <strain evidence="2">cv. Chardonnay</strain>
        <tissue evidence="1">Leaf</tissue>
    </source>
</reference>
<name>A0A438KNA5_VITVI</name>
<dbReference type="Proteomes" id="UP000288805">
    <property type="component" value="Unassembled WGS sequence"/>
</dbReference>
<evidence type="ECO:0000313" key="2">
    <source>
        <dbReference type="Proteomes" id="UP000288805"/>
    </source>
</evidence>
<proteinExistence type="predicted"/>